<keyword evidence="1" id="KW-0646">Protease inhibitor</keyword>
<evidence type="ECO:0000256" key="4">
    <source>
        <dbReference type="SAM" id="SignalP"/>
    </source>
</evidence>
<dbReference type="Gene3D" id="4.10.410.10">
    <property type="entry name" value="Pancreatic trypsin inhibitor Kunitz domain"/>
    <property type="match status" value="1"/>
</dbReference>
<dbReference type="EMBL" id="LC001879">
    <property type="protein sequence ID" value="BAS31065.1"/>
    <property type="molecule type" value="mRNA"/>
</dbReference>
<dbReference type="CDD" id="cd00109">
    <property type="entry name" value="Kunitz-type"/>
    <property type="match status" value="1"/>
</dbReference>
<dbReference type="FunFam" id="4.10.410.10:FF:000020">
    <property type="entry name" value="Collagen, type VI, alpha 3"/>
    <property type="match status" value="1"/>
</dbReference>
<sequence length="91" mass="10292">MKMSKIFNFFLVFVIVFVVIKAEAPEPPEKCLQPMVTGLCRAYFPSYGYNPSTKECESFTYGGCGGNSNRFNTKPECEEACDVQRINKKCI</sequence>
<evidence type="ECO:0000313" key="6">
    <source>
        <dbReference type="EMBL" id="BAS31065.1"/>
    </source>
</evidence>
<keyword evidence="3" id="KW-1015">Disulfide bond</keyword>
<dbReference type="AlphaFoldDB" id="A0A0M4U1I9"/>
<evidence type="ECO:0000256" key="2">
    <source>
        <dbReference type="ARBA" id="ARBA00022900"/>
    </source>
</evidence>
<dbReference type="PRINTS" id="PR00759">
    <property type="entry name" value="BASICPTASE"/>
</dbReference>
<keyword evidence="4" id="KW-0732">Signal</keyword>
<dbReference type="GO" id="GO:0004867">
    <property type="term" value="F:serine-type endopeptidase inhibitor activity"/>
    <property type="evidence" value="ECO:0007669"/>
    <property type="project" value="UniProtKB-KW"/>
</dbReference>
<dbReference type="Pfam" id="PF00014">
    <property type="entry name" value="Kunitz_BPTI"/>
    <property type="match status" value="1"/>
</dbReference>
<dbReference type="InterPro" id="IPR020901">
    <property type="entry name" value="Prtase_inh_Kunz-CS"/>
</dbReference>
<dbReference type="PANTHER" id="PTHR10083:SF374">
    <property type="entry name" value="BPTI_KUNITZ INHIBITOR DOMAIN-CONTAINING PROTEIN"/>
    <property type="match status" value="1"/>
</dbReference>
<dbReference type="SMART" id="SM00131">
    <property type="entry name" value="KU"/>
    <property type="match status" value="1"/>
</dbReference>
<keyword evidence="2" id="KW-0722">Serine protease inhibitor</keyword>
<feature type="domain" description="BPTI/Kunitz inhibitor" evidence="5">
    <location>
        <begin position="31"/>
        <end position="81"/>
    </location>
</feature>
<dbReference type="SUPFAM" id="SSF57362">
    <property type="entry name" value="BPTI-like"/>
    <property type="match status" value="1"/>
</dbReference>
<dbReference type="InterPro" id="IPR002223">
    <property type="entry name" value="Kunitz_BPTI"/>
</dbReference>
<dbReference type="PROSITE" id="PS00280">
    <property type="entry name" value="BPTI_KUNITZ_1"/>
    <property type="match status" value="1"/>
</dbReference>
<dbReference type="InterPro" id="IPR036880">
    <property type="entry name" value="Kunitz_BPTI_sf"/>
</dbReference>
<dbReference type="PANTHER" id="PTHR10083">
    <property type="entry name" value="KUNITZ-TYPE PROTEASE INHIBITOR-RELATED"/>
    <property type="match status" value="1"/>
</dbReference>
<feature type="signal peptide" evidence="4">
    <location>
        <begin position="1"/>
        <end position="24"/>
    </location>
</feature>
<protein>
    <submittedName>
        <fullName evidence="6">Protease inhibitor5</fullName>
    </submittedName>
</protein>
<reference evidence="6" key="1">
    <citation type="submission" date="2014-09" db="EMBL/GenBank/DDBJ databases">
        <title>Gene expression analysis in the larval silk gland of the eri silkworm, Samia cynthia ricini.</title>
        <authorList>
            <person name="Tsubota T."/>
            <person name="Yamamoto K."/>
            <person name="Mita K."/>
            <person name="Sezutsu H."/>
        </authorList>
    </citation>
    <scope>NUCLEOTIDE SEQUENCE</scope>
</reference>
<evidence type="ECO:0000256" key="1">
    <source>
        <dbReference type="ARBA" id="ARBA00022690"/>
    </source>
</evidence>
<proteinExistence type="evidence at transcript level"/>
<evidence type="ECO:0000259" key="5">
    <source>
        <dbReference type="PROSITE" id="PS50279"/>
    </source>
</evidence>
<feature type="chain" id="PRO_5005802429" evidence="4">
    <location>
        <begin position="25"/>
        <end position="91"/>
    </location>
</feature>
<organism evidence="6">
    <name type="scientific">Samia ricini</name>
    <name type="common">Indian eri silkmoth</name>
    <name type="synonym">Samia cynthia ricini</name>
    <dbReference type="NCBI Taxonomy" id="63990"/>
    <lineage>
        <taxon>Eukaryota</taxon>
        <taxon>Metazoa</taxon>
        <taxon>Ecdysozoa</taxon>
        <taxon>Arthropoda</taxon>
        <taxon>Hexapoda</taxon>
        <taxon>Insecta</taxon>
        <taxon>Pterygota</taxon>
        <taxon>Neoptera</taxon>
        <taxon>Endopterygota</taxon>
        <taxon>Lepidoptera</taxon>
        <taxon>Glossata</taxon>
        <taxon>Ditrysia</taxon>
        <taxon>Bombycoidea</taxon>
        <taxon>Saturniidae</taxon>
        <taxon>Saturniinae</taxon>
        <taxon>Attacini</taxon>
        <taxon>Samia</taxon>
    </lineage>
</organism>
<dbReference type="PROSITE" id="PS50279">
    <property type="entry name" value="BPTI_KUNITZ_2"/>
    <property type="match status" value="1"/>
</dbReference>
<name>A0A0M4U1I9_SAMRI</name>
<dbReference type="GO" id="GO:0005615">
    <property type="term" value="C:extracellular space"/>
    <property type="evidence" value="ECO:0007669"/>
    <property type="project" value="TreeGrafter"/>
</dbReference>
<dbReference type="InterPro" id="IPR050098">
    <property type="entry name" value="TFPI/VKTCI-like"/>
</dbReference>
<evidence type="ECO:0000256" key="3">
    <source>
        <dbReference type="ARBA" id="ARBA00023157"/>
    </source>
</evidence>
<accession>A0A0M4U1I9</accession>